<evidence type="ECO:0000313" key="1">
    <source>
        <dbReference type="EMBL" id="THG90266.1"/>
    </source>
</evidence>
<accession>A0A4S4JYC6</accession>
<dbReference type="AlphaFoldDB" id="A0A4S4JYC6"/>
<evidence type="ECO:0000313" key="2">
    <source>
        <dbReference type="Proteomes" id="UP000297014"/>
    </source>
</evidence>
<comment type="caution">
    <text evidence="1">The sequence shown here is derived from an EMBL/GenBank/DDBJ whole genome shotgun (WGS) entry which is preliminary data.</text>
</comment>
<dbReference type="EMBL" id="JALP01000164">
    <property type="protein sequence ID" value="THG90266.1"/>
    <property type="molecule type" value="Genomic_DNA"/>
</dbReference>
<name>A0A4S4JYC6_ALKAL</name>
<sequence>MITQNFIDAIRLNTPLLAPGEEGMKGLTISNAIQLSTWLNDAVEFPLDENLYYEQLQKRIQQSKRKVIKGYRTLNVEGTH</sequence>
<protein>
    <submittedName>
        <fullName evidence="1">Uncharacterized protein</fullName>
    </submittedName>
</protein>
<dbReference type="Proteomes" id="UP000297014">
    <property type="component" value="Unassembled WGS sequence"/>
</dbReference>
<organism evidence="1 2">
    <name type="scientific">Alkalihalobacillus alcalophilus ATCC 27647 = CGMCC 1.3604</name>
    <dbReference type="NCBI Taxonomy" id="1218173"/>
    <lineage>
        <taxon>Bacteria</taxon>
        <taxon>Bacillati</taxon>
        <taxon>Bacillota</taxon>
        <taxon>Bacilli</taxon>
        <taxon>Bacillales</taxon>
        <taxon>Bacillaceae</taxon>
        <taxon>Alkalihalobacillus</taxon>
    </lineage>
</organism>
<proteinExistence type="predicted"/>
<gene>
    <name evidence="1" type="ORF">AJ85_11715</name>
</gene>
<reference evidence="1 2" key="1">
    <citation type="submission" date="2014-01" db="EMBL/GenBank/DDBJ databases">
        <title>Draft genome sequencing of Bacillus alcalophilus CGMCC 1.3604.</title>
        <authorList>
            <person name="Yang J."/>
            <person name="Diao L."/>
            <person name="Yang S."/>
        </authorList>
    </citation>
    <scope>NUCLEOTIDE SEQUENCE [LARGE SCALE GENOMIC DNA]</scope>
    <source>
        <strain evidence="1 2">CGMCC 1.3604</strain>
    </source>
</reference>